<evidence type="ECO:0000256" key="5">
    <source>
        <dbReference type="SAM" id="MobiDB-lite"/>
    </source>
</evidence>
<keyword evidence="1" id="KW-0805">Transcription regulation</keyword>
<dbReference type="InterPro" id="IPR007627">
    <property type="entry name" value="RNA_pol_sigma70_r2"/>
</dbReference>
<dbReference type="SUPFAM" id="SSF88659">
    <property type="entry name" value="Sigma3 and sigma4 domains of RNA polymerase sigma factors"/>
    <property type="match status" value="2"/>
</dbReference>
<dbReference type="InterPro" id="IPR036388">
    <property type="entry name" value="WH-like_DNA-bd_sf"/>
</dbReference>
<dbReference type="InterPro" id="IPR013324">
    <property type="entry name" value="RNA_pol_sigma_r3/r4-like"/>
</dbReference>
<feature type="region of interest" description="Disordered" evidence="5">
    <location>
        <begin position="1"/>
        <end position="127"/>
    </location>
</feature>
<organism evidence="7 8">
    <name type="scientific">Mesomycoplasma bovoculi M165/69</name>
    <dbReference type="NCBI Taxonomy" id="743966"/>
    <lineage>
        <taxon>Bacteria</taxon>
        <taxon>Bacillati</taxon>
        <taxon>Mycoplasmatota</taxon>
        <taxon>Mycoplasmoidales</taxon>
        <taxon>Metamycoplasmataceae</taxon>
        <taxon>Mesomycoplasma</taxon>
    </lineage>
</organism>
<evidence type="ECO:0000256" key="2">
    <source>
        <dbReference type="ARBA" id="ARBA00023082"/>
    </source>
</evidence>
<evidence type="ECO:0000256" key="3">
    <source>
        <dbReference type="ARBA" id="ARBA00023125"/>
    </source>
</evidence>
<dbReference type="InterPro" id="IPR007624">
    <property type="entry name" value="RNA_pol_sigma70_r3"/>
</dbReference>
<feature type="compositionally biased region" description="Basic and acidic residues" evidence="5">
    <location>
        <begin position="28"/>
        <end position="44"/>
    </location>
</feature>
<dbReference type="InterPro" id="IPR014284">
    <property type="entry name" value="RNA_pol_sigma-70_dom"/>
</dbReference>
<dbReference type="PANTHER" id="PTHR30603:SF47">
    <property type="entry name" value="RNA POLYMERASE SIGMA FACTOR SIGD, CHLOROPLASTIC"/>
    <property type="match status" value="1"/>
</dbReference>
<dbReference type="GO" id="GO:0003677">
    <property type="term" value="F:DNA binding"/>
    <property type="evidence" value="ECO:0007669"/>
    <property type="project" value="UniProtKB-KW"/>
</dbReference>
<evidence type="ECO:0000313" key="8">
    <source>
        <dbReference type="Proteomes" id="UP000019229"/>
    </source>
</evidence>
<feature type="compositionally biased region" description="Basic and acidic residues" evidence="5">
    <location>
        <begin position="51"/>
        <end position="105"/>
    </location>
</feature>
<dbReference type="PRINTS" id="PR00046">
    <property type="entry name" value="SIGMA70FCT"/>
</dbReference>
<gene>
    <name evidence="7" type="primary">rpoD</name>
    <name evidence="7" type="ORF">MYB_02080</name>
</gene>
<dbReference type="AlphaFoldDB" id="W5UUG4"/>
<dbReference type="OrthoDB" id="9809557at2"/>
<dbReference type="SUPFAM" id="SSF88946">
    <property type="entry name" value="Sigma2 domain of RNA polymerase sigma factors"/>
    <property type="match status" value="1"/>
</dbReference>
<evidence type="ECO:0000259" key="6">
    <source>
        <dbReference type="PROSITE" id="PS00716"/>
    </source>
</evidence>
<dbReference type="InterPro" id="IPR009042">
    <property type="entry name" value="RNA_pol_sigma70_r1_2"/>
</dbReference>
<feature type="compositionally biased region" description="Basic residues" evidence="5">
    <location>
        <begin position="115"/>
        <end position="126"/>
    </location>
</feature>
<dbReference type="GO" id="GO:0016987">
    <property type="term" value="F:sigma factor activity"/>
    <property type="evidence" value="ECO:0007669"/>
    <property type="project" value="UniProtKB-KW"/>
</dbReference>
<dbReference type="Pfam" id="PF04545">
    <property type="entry name" value="Sigma70_r4"/>
    <property type="match status" value="1"/>
</dbReference>
<dbReference type="HOGENOM" id="CLU_014793_10_0_14"/>
<dbReference type="Gene3D" id="1.10.10.10">
    <property type="entry name" value="Winged helix-like DNA-binding domain superfamily/Winged helix DNA-binding domain"/>
    <property type="match status" value="2"/>
</dbReference>
<dbReference type="InterPro" id="IPR050239">
    <property type="entry name" value="Sigma-70_RNA_pol_init_factors"/>
</dbReference>
<dbReference type="InterPro" id="IPR013325">
    <property type="entry name" value="RNA_pol_sigma_r2"/>
</dbReference>
<feature type="compositionally biased region" description="Basic and acidic residues" evidence="5">
    <location>
        <begin position="1"/>
        <end position="20"/>
    </location>
</feature>
<dbReference type="NCBIfam" id="NF004565">
    <property type="entry name" value="PRK05901.2-3"/>
    <property type="match status" value="1"/>
</dbReference>
<dbReference type="PANTHER" id="PTHR30603">
    <property type="entry name" value="RNA POLYMERASE SIGMA FACTOR RPO"/>
    <property type="match status" value="1"/>
</dbReference>
<keyword evidence="3" id="KW-0238">DNA-binding</keyword>
<dbReference type="STRING" id="743966.MYB_02080"/>
<dbReference type="InterPro" id="IPR000943">
    <property type="entry name" value="RNA_pol_sigma70"/>
</dbReference>
<dbReference type="GO" id="GO:0006352">
    <property type="term" value="P:DNA-templated transcription initiation"/>
    <property type="evidence" value="ECO:0007669"/>
    <property type="project" value="InterPro"/>
</dbReference>
<feature type="domain" description="RNA polymerase sigma-70" evidence="6">
    <location>
        <begin position="547"/>
        <end position="573"/>
    </location>
</feature>
<dbReference type="InterPro" id="IPR007630">
    <property type="entry name" value="RNA_pol_sigma70_r4"/>
</dbReference>
<keyword evidence="2" id="KW-0731">Sigma factor</keyword>
<sequence length="586" mass="68369">MSSKKTEKNLILKQEKETKKVKSKTTKASKEVKTSELSKKESKTKNSLSKVAKESKKKDSKNTEIKAKVSKVETKKSKKEDTKTKVAKEKKVKVAKEKSSTDSSKKAKTSASKTTKSKTKKIKTTKKSTINSESKTYDFLINELSKVLEKKKKKLLKSKEIKKNQKIFLTNDEVYLFLDKKNLQIPEDEIDNMYSILIKSKILDKQADELDVADVELNELSKYSKSKPKKDKFQEDEDFQNFNEDEDFESFNEEDVDDDNMDESLLIQEPSKLDYLDEDSVSHRRTKIYSDDTYRNKLSDTNDIIKWYMRWIGKYGKLLTPEEEQELTKKMQMPGRIGKKARDTLVQRNLRLVINNAKRYKNRGLGFIDLISEGNLGIMKAVSKFDPSKGFKFSTYATWWIRQAITRAVADQARLVRIPVHMVETINKINKIDRELQQETGLNPTAEEIAARLGGDFTAEKVQHIRRINIEPISLDKTIGKEEDSSFSDFIKDESVISPVEYAEREERGKMLVNIIKENLDRDEQDFIFRRFGISEDENGNQYKPHSFDEMAELRKVTKERIRQIETKILKKLKPLYRRWMHKDFF</sequence>
<keyword evidence="8" id="KW-1185">Reference proteome</keyword>
<protein>
    <submittedName>
        <fullName evidence="7">RNA polymerase sigma factor</fullName>
    </submittedName>
</protein>
<dbReference type="Gene3D" id="1.10.601.10">
    <property type="entry name" value="RNA Polymerase Primary Sigma Factor"/>
    <property type="match status" value="1"/>
</dbReference>
<keyword evidence="4" id="KW-0804">Transcription</keyword>
<accession>W5UUG4</accession>
<dbReference type="Pfam" id="PF04542">
    <property type="entry name" value="Sigma70_r2"/>
    <property type="match status" value="1"/>
</dbReference>
<proteinExistence type="predicted"/>
<dbReference type="EMBL" id="CP007154">
    <property type="protein sequence ID" value="AHH45420.1"/>
    <property type="molecule type" value="Genomic_DNA"/>
</dbReference>
<dbReference type="KEGG" id="mbc:MYB_02080"/>
<dbReference type="Proteomes" id="UP000019229">
    <property type="component" value="Chromosome"/>
</dbReference>
<dbReference type="Pfam" id="PF00140">
    <property type="entry name" value="Sigma70_r1_2"/>
    <property type="match status" value="1"/>
</dbReference>
<evidence type="ECO:0000313" key="7">
    <source>
        <dbReference type="EMBL" id="AHH45420.1"/>
    </source>
</evidence>
<name>W5UUG4_9BACT</name>
<dbReference type="PATRIC" id="fig|743966.3.peg.419"/>
<dbReference type="NCBIfam" id="TIGR02937">
    <property type="entry name" value="sigma70-ECF"/>
    <property type="match status" value="1"/>
</dbReference>
<evidence type="ECO:0000256" key="4">
    <source>
        <dbReference type="ARBA" id="ARBA00023163"/>
    </source>
</evidence>
<dbReference type="eggNOG" id="COG0568">
    <property type="taxonomic scope" value="Bacteria"/>
</dbReference>
<reference evidence="7 8" key="1">
    <citation type="journal article" date="2014" name="Genome Announc.">
        <title>Complete Genome Sequence of Mycoplasma bovoculi Strain M165/69T (ATCC 29104).</title>
        <authorList>
            <person name="Calcutt M.J."/>
            <person name="Foecking M.F."/>
        </authorList>
    </citation>
    <scope>NUCLEOTIDE SEQUENCE [LARGE SCALE GENOMIC DNA]</scope>
    <source>
        <strain evidence="7">M165/69</strain>
    </source>
</reference>
<evidence type="ECO:0000256" key="1">
    <source>
        <dbReference type="ARBA" id="ARBA00023015"/>
    </source>
</evidence>
<dbReference type="Pfam" id="PF04539">
    <property type="entry name" value="Sigma70_r3"/>
    <property type="match status" value="1"/>
</dbReference>
<dbReference type="PROSITE" id="PS00716">
    <property type="entry name" value="SIGMA70_2"/>
    <property type="match status" value="1"/>
</dbReference>